<dbReference type="NCBIfam" id="NF008022">
    <property type="entry name" value="PRK10752.1"/>
    <property type="match status" value="1"/>
</dbReference>
<evidence type="ECO:0000313" key="10">
    <source>
        <dbReference type="Proteomes" id="UP001164420"/>
    </source>
</evidence>
<dbReference type="NCBIfam" id="TIGR00971">
    <property type="entry name" value="3a0106s03"/>
    <property type="match status" value="1"/>
</dbReference>
<dbReference type="CDD" id="cd01005">
    <property type="entry name" value="PBP2_CysP"/>
    <property type="match status" value="1"/>
</dbReference>
<comment type="caution">
    <text evidence="8">The sequence shown here is derived from an EMBL/GenBank/DDBJ whole genome shotgun (WGS) entry which is preliminary data.</text>
</comment>
<dbReference type="RefSeq" id="WP_260773412.1">
    <property type="nucleotide sequence ID" value="NZ_JAOCQH010000004.1"/>
</dbReference>
<evidence type="ECO:0000256" key="3">
    <source>
        <dbReference type="ARBA" id="ARBA00022448"/>
    </source>
</evidence>
<keyword evidence="3" id="KW-0813">Transport</keyword>
<evidence type="ECO:0000256" key="1">
    <source>
        <dbReference type="ARBA" id="ARBA00004418"/>
    </source>
</evidence>
<dbReference type="InterPro" id="IPR005669">
    <property type="entry name" value="Thiosulph/SO4-bd"/>
</dbReference>
<dbReference type="PROSITE" id="PS00757">
    <property type="entry name" value="PROK_SULFATE_BIND_2"/>
    <property type="match status" value="1"/>
</dbReference>
<feature type="chain" id="PRO_5042128570" evidence="6">
    <location>
        <begin position="29"/>
        <end position="339"/>
    </location>
</feature>
<evidence type="ECO:0000256" key="6">
    <source>
        <dbReference type="SAM" id="SignalP"/>
    </source>
</evidence>
<evidence type="ECO:0000256" key="2">
    <source>
        <dbReference type="ARBA" id="ARBA00006099"/>
    </source>
</evidence>
<reference evidence="8 10" key="1">
    <citation type="journal article" date="2023" name="Front. Microbiol.">
        <title>Ralstonia chuxiongensis sp. nov., Ralstonia mojiangensis sp. nov., and Ralstonia soli sp. nov., isolated from tobacco fields, are three novel species in the family Burkholderiaceae.</title>
        <authorList>
            <person name="Lu C.H."/>
            <person name="Zhang Y.Y."/>
            <person name="Jiang N."/>
            <person name="Chen W."/>
            <person name="Shao X."/>
            <person name="Zhao Z.M."/>
            <person name="Lu W.L."/>
            <person name="Hu X."/>
            <person name="Xi Y.X."/>
            <person name="Zou S.Y."/>
            <person name="Wei Q.J."/>
            <person name="Lin Z.L."/>
            <person name="Gong L."/>
            <person name="Gai X.T."/>
            <person name="Zhang L.Q."/>
            <person name="Li J.Y."/>
            <person name="Jin Y."/>
            <person name="Xia Z.Y."/>
        </authorList>
    </citation>
    <scope>NUCLEOTIDE SEQUENCE</scope>
    <source>
        <strain evidence="8">22TCCZM01-4</strain>
        <strain evidence="7 10">22TCJT01-1</strain>
    </source>
</reference>
<feature type="signal peptide" evidence="6">
    <location>
        <begin position="1"/>
        <end position="28"/>
    </location>
</feature>
<dbReference type="Proteomes" id="UP001164420">
    <property type="component" value="Unassembled WGS sequence"/>
</dbReference>
<dbReference type="PANTHER" id="PTHR30368">
    <property type="entry name" value="SULFATE-BINDING PROTEIN"/>
    <property type="match status" value="1"/>
</dbReference>
<evidence type="ECO:0000313" key="7">
    <source>
        <dbReference type="EMBL" id="MCT7309494.1"/>
    </source>
</evidence>
<dbReference type="Gene3D" id="3.40.190.10">
    <property type="entry name" value="Periplasmic binding protein-like II"/>
    <property type="match status" value="2"/>
</dbReference>
<dbReference type="GO" id="GO:0140104">
    <property type="term" value="F:molecular carrier activity"/>
    <property type="evidence" value="ECO:0007669"/>
    <property type="project" value="InterPro"/>
</dbReference>
<name>A0AAE3I2X6_9RALS</name>
<dbReference type="InterPro" id="IPR034408">
    <property type="entry name" value="Sulphate/thiosulphate_BS"/>
</dbReference>
<organism evidence="8 9">
    <name type="scientific">Ralstonia mojiangensis</name>
    <dbReference type="NCBI Taxonomy" id="2953895"/>
    <lineage>
        <taxon>Bacteria</taxon>
        <taxon>Pseudomonadati</taxon>
        <taxon>Pseudomonadota</taxon>
        <taxon>Betaproteobacteria</taxon>
        <taxon>Burkholderiales</taxon>
        <taxon>Burkholderiaceae</taxon>
        <taxon>Ralstonia</taxon>
    </lineage>
</organism>
<reference evidence="8" key="2">
    <citation type="submission" date="2023-02" db="EMBL/GenBank/DDBJ databases">
        <authorList>
            <person name="Lu C.-H."/>
        </authorList>
    </citation>
    <scope>NUCLEOTIDE SEQUENCE</scope>
    <source>
        <strain evidence="8">22TCCZM01-4</strain>
        <strain evidence="7">22TCJT01-1</strain>
    </source>
</reference>
<keyword evidence="4 6" id="KW-0732">Signal</keyword>
<dbReference type="GO" id="GO:1902358">
    <property type="term" value="P:sulfate transmembrane transport"/>
    <property type="evidence" value="ECO:0007669"/>
    <property type="project" value="InterPro"/>
</dbReference>
<dbReference type="PANTHER" id="PTHR30368:SF2">
    <property type="entry name" value="SULFATE-BINDING PROTEIN"/>
    <property type="match status" value="1"/>
</dbReference>
<dbReference type="Proteomes" id="UP001164374">
    <property type="component" value="Unassembled WGS sequence"/>
</dbReference>
<keyword evidence="10" id="KW-1185">Reference proteome</keyword>
<dbReference type="SUPFAM" id="SSF53850">
    <property type="entry name" value="Periplasmic binding protein-like II"/>
    <property type="match status" value="1"/>
</dbReference>
<evidence type="ECO:0000313" key="8">
    <source>
        <dbReference type="EMBL" id="MCT7316544.1"/>
    </source>
</evidence>
<dbReference type="Pfam" id="PF13531">
    <property type="entry name" value="SBP_bac_11"/>
    <property type="match status" value="1"/>
</dbReference>
<protein>
    <submittedName>
        <fullName evidence="8">Sulfate ABC transporter substrate-binding protein</fullName>
    </submittedName>
</protein>
<dbReference type="GO" id="GO:0042597">
    <property type="term" value="C:periplasmic space"/>
    <property type="evidence" value="ECO:0007669"/>
    <property type="project" value="UniProtKB-SubCell"/>
</dbReference>
<keyword evidence="5" id="KW-0574">Periplasm</keyword>
<dbReference type="EMBL" id="JAOCQI010000001">
    <property type="protein sequence ID" value="MCT7309494.1"/>
    <property type="molecule type" value="Genomic_DNA"/>
</dbReference>
<proteinExistence type="inferred from homology"/>
<gene>
    <name evidence="8" type="ORF">N5I87_11050</name>
    <name evidence="7" type="ORF">N5J06_00915</name>
</gene>
<comment type="subcellular location">
    <subcellularLocation>
        <location evidence="1">Periplasm</location>
    </subcellularLocation>
</comment>
<comment type="similarity">
    <text evidence="2">Belongs to the prokaryotic sulfate-binding protein family.</text>
</comment>
<evidence type="ECO:0000256" key="4">
    <source>
        <dbReference type="ARBA" id="ARBA00022729"/>
    </source>
</evidence>
<dbReference type="NCBIfam" id="NF008106">
    <property type="entry name" value="PRK10852.1"/>
    <property type="match status" value="1"/>
</dbReference>
<evidence type="ECO:0000256" key="5">
    <source>
        <dbReference type="ARBA" id="ARBA00022764"/>
    </source>
</evidence>
<dbReference type="EMBL" id="JAOCQJ010000003">
    <property type="protein sequence ID" value="MCT7316544.1"/>
    <property type="molecule type" value="Genomic_DNA"/>
</dbReference>
<sequence>MIRKFVFNTLVRATAAAIVAGGTVGAHAATTLLNVSYDPTRELYKEINTEFAKKWKAETGEDITLRASHGGSGKQARSVIDGLDADVVTLALGYDIDAIAERGLTGKDWQKRLPHNASPYSSTIVFLVRKGNPKGIKDWNDLVKPGIAVITPNPKTSGGARWNYLAAWAYALKQPGGSDATAKDFVQKLYKNVPVLDSGARGATTTFTERGIGDVLIAWEDEALLAARVEGKDKFDVVVPSISILAEPPVAVVDKVADKKGTRKAAEAYLKFLYTPQGQEIGAKNFYRPTDPAVAKKHESEFPKVKLVTIDDTFGGWQKAQKTHFADGGQFDQLYQPGK</sequence>
<dbReference type="AlphaFoldDB" id="A0AAE3I2X6"/>
<evidence type="ECO:0000313" key="9">
    <source>
        <dbReference type="Proteomes" id="UP001164374"/>
    </source>
</evidence>
<accession>A0AAE3I2X6</accession>
<dbReference type="GO" id="GO:1901681">
    <property type="term" value="F:sulfur compound binding"/>
    <property type="evidence" value="ECO:0007669"/>
    <property type="project" value="InterPro"/>
</dbReference>